<dbReference type="PROSITE" id="PS00460">
    <property type="entry name" value="GLUTATHIONE_PEROXID_1"/>
    <property type="match status" value="1"/>
</dbReference>
<dbReference type="OrthoDB" id="9789406at2"/>
<sequence>MTIFDITVQSTDSKEISLSEFQGKVLLIVNTASKCGFTPQLKELQQLYDTYKDQGFIVLGFPSDQFMKQEFDDIQQTLDFCQKDYGVSFPIFAKVQVKGEGAHPLFRFLADSKEGFVTKDIKWNFTKFLIDRQGRVVKRYAPQTRPLKIKQVLEDLL</sequence>
<dbReference type="GO" id="GO:0034599">
    <property type="term" value="P:cellular response to oxidative stress"/>
    <property type="evidence" value="ECO:0007669"/>
    <property type="project" value="TreeGrafter"/>
</dbReference>
<reference evidence="7 8" key="1">
    <citation type="submission" date="2018-12" db="EMBL/GenBank/DDBJ databases">
        <authorList>
            <person name="Sun L."/>
            <person name="Chen Z."/>
        </authorList>
    </citation>
    <scope>NUCLEOTIDE SEQUENCE [LARGE SCALE GENOMIC DNA]</scope>
    <source>
        <strain evidence="7 8">LMG 29736</strain>
    </source>
</reference>
<dbReference type="FunFam" id="3.40.30.10:FF:000010">
    <property type="entry name" value="Glutathione peroxidase"/>
    <property type="match status" value="1"/>
</dbReference>
<comment type="similarity">
    <text evidence="1 5">Belongs to the glutathione peroxidase family.</text>
</comment>
<dbReference type="InterPro" id="IPR036249">
    <property type="entry name" value="Thioredoxin-like_sf"/>
</dbReference>
<name>A0A429X4G9_SIMTE</name>
<feature type="domain" description="Thioredoxin" evidence="6">
    <location>
        <begin position="1"/>
        <end position="157"/>
    </location>
</feature>
<dbReference type="PRINTS" id="PR01011">
    <property type="entry name" value="GLUTPROXDASE"/>
</dbReference>
<dbReference type="SUPFAM" id="SSF52833">
    <property type="entry name" value="Thioredoxin-like"/>
    <property type="match status" value="1"/>
</dbReference>
<feature type="active site" evidence="4">
    <location>
        <position position="35"/>
    </location>
</feature>
<proteinExistence type="inferred from homology"/>
<comment type="caution">
    <text evidence="7">The sequence shown here is derived from an EMBL/GenBank/DDBJ whole genome shotgun (WGS) entry which is preliminary data.</text>
</comment>
<evidence type="ECO:0000259" key="6">
    <source>
        <dbReference type="PROSITE" id="PS51352"/>
    </source>
</evidence>
<dbReference type="Proteomes" id="UP000287296">
    <property type="component" value="Unassembled WGS sequence"/>
</dbReference>
<keyword evidence="2 5" id="KW-0575">Peroxidase</keyword>
<evidence type="ECO:0000313" key="7">
    <source>
        <dbReference type="EMBL" id="RST58296.1"/>
    </source>
</evidence>
<dbReference type="PROSITE" id="PS51355">
    <property type="entry name" value="GLUTATHIONE_PEROXID_3"/>
    <property type="match status" value="1"/>
</dbReference>
<dbReference type="PIRSF" id="PIRSF000303">
    <property type="entry name" value="Glutathion_perox"/>
    <property type="match status" value="1"/>
</dbReference>
<evidence type="ECO:0000256" key="3">
    <source>
        <dbReference type="ARBA" id="ARBA00023002"/>
    </source>
</evidence>
<accession>A0A429X4G9</accession>
<gene>
    <name evidence="7" type="ORF">D5F11_017690</name>
</gene>
<dbReference type="InterPro" id="IPR000889">
    <property type="entry name" value="Glutathione_peroxidase"/>
</dbReference>
<evidence type="ECO:0000256" key="1">
    <source>
        <dbReference type="ARBA" id="ARBA00006926"/>
    </source>
</evidence>
<dbReference type="CDD" id="cd00340">
    <property type="entry name" value="GSH_Peroxidase"/>
    <property type="match status" value="1"/>
</dbReference>
<evidence type="ECO:0000256" key="2">
    <source>
        <dbReference type="ARBA" id="ARBA00022559"/>
    </source>
</evidence>
<dbReference type="InterPro" id="IPR029759">
    <property type="entry name" value="GPX_AS"/>
</dbReference>
<dbReference type="PANTHER" id="PTHR11592">
    <property type="entry name" value="GLUTATHIONE PEROXIDASE"/>
    <property type="match status" value="1"/>
</dbReference>
<evidence type="ECO:0000256" key="4">
    <source>
        <dbReference type="PIRSR" id="PIRSR000303-1"/>
    </source>
</evidence>
<dbReference type="RefSeq" id="WP_120118069.1">
    <property type="nucleotide sequence ID" value="NZ_QYTW02000021.1"/>
</dbReference>
<protein>
    <recommendedName>
        <fullName evidence="5">Glutathione peroxidase</fullName>
    </recommendedName>
</protein>
<keyword evidence="3 5" id="KW-0560">Oxidoreductase</keyword>
<evidence type="ECO:0000313" key="8">
    <source>
        <dbReference type="Proteomes" id="UP000287296"/>
    </source>
</evidence>
<dbReference type="PANTHER" id="PTHR11592:SF78">
    <property type="entry name" value="GLUTATHIONE PEROXIDASE"/>
    <property type="match status" value="1"/>
</dbReference>
<dbReference type="InterPro" id="IPR013766">
    <property type="entry name" value="Thioredoxin_domain"/>
</dbReference>
<dbReference type="PROSITE" id="PS51352">
    <property type="entry name" value="THIOREDOXIN_2"/>
    <property type="match status" value="1"/>
</dbReference>
<organism evidence="7 8">
    <name type="scientific">Siminovitchia terrae</name>
    <name type="common">Bacillus terrae</name>
    <dbReference type="NCBI Taxonomy" id="1914933"/>
    <lineage>
        <taxon>Bacteria</taxon>
        <taxon>Bacillati</taxon>
        <taxon>Bacillota</taxon>
        <taxon>Bacilli</taxon>
        <taxon>Bacillales</taxon>
        <taxon>Bacillaceae</taxon>
        <taxon>Siminovitchia</taxon>
    </lineage>
</organism>
<evidence type="ECO:0000256" key="5">
    <source>
        <dbReference type="RuleBase" id="RU000499"/>
    </source>
</evidence>
<dbReference type="GO" id="GO:0004601">
    <property type="term" value="F:peroxidase activity"/>
    <property type="evidence" value="ECO:0007669"/>
    <property type="project" value="UniProtKB-KW"/>
</dbReference>
<dbReference type="Gene3D" id="3.40.30.10">
    <property type="entry name" value="Glutaredoxin"/>
    <property type="match status" value="1"/>
</dbReference>
<dbReference type="Pfam" id="PF00255">
    <property type="entry name" value="GSHPx"/>
    <property type="match status" value="1"/>
</dbReference>
<dbReference type="EMBL" id="QYTW02000021">
    <property type="protein sequence ID" value="RST58296.1"/>
    <property type="molecule type" value="Genomic_DNA"/>
</dbReference>
<dbReference type="AlphaFoldDB" id="A0A429X4G9"/>